<evidence type="ECO:0000256" key="1">
    <source>
        <dbReference type="SAM" id="MobiDB-lite"/>
    </source>
</evidence>
<feature type="transmembrane region" description="Helical" evidence="2">
    <location>
        <begin position="370"/>
        <end position="394"/>
    </location>
</feature>
<dbReference type="RefSeq" id="WP_182621224.1">
    <property type="nucleotide sequence ID" value="NZ_JACIUV010000001.1"/>
</dbReference>
<proteinExistence type="predicted"/>
<feature type="region of interest" description="Disordered" evidence="1">
    <location>
        <begin position="1"/>
        <end position="73"/>
    </location>
</feature>
<dbReference type="AlphaFoldDB" id="A0A7W3YUJ1"/>
<evidence type="ECO:0008006" key="5">
    <source>
        <dbReference type="Google" id="ProtNLM"/>
    </source>
</evidence>
<accession>A0A7W3YUJ1</accession>
<reference evidence="3 4" key="1">
    <citation type="submission" date="2020-08" db="EMBL/GenBank/DDBJ databases">
        <title>Stenotrophomonas sp. W1S232.</title>
        <authorList>
            <person name="Deng Y."/>
        </authorList>
    </citation>
    <scope>NUCLEOTIDE SEQUENCE [LARGE SCALE GENOMIC DNA]</scope>
    <source>
        <strain evidence="3 4">W1S232</strain>
    </source>
</reference>
<dbReference type="EMBL" id="JACIUV010000001">
    <property type="protein sequence ID" value="MBB1115834.1"/>
    <property type="molecule type" value="Genomic_DNA"/>
</dbReference>
<sequence length="400" mass="42791">MSDSRPATKPTTEATTVSLPPVASLLDDHTPPDSVGVGGSAATVAPQAPEDATAGEEDLEESGGEPQWGPWRLPAVTVPDNLRLQTAVARLVVQKQRIDAIVREGQLDGLWPASWLGLDGRSIDLTAFVHSVLPFIPETGQGQSPTAAGRVNLKFTLGDDSRWDRRQVARPRALAARLGADERALAGQPDQAEVSLISPLGLCVPTQGKSRVGFLRQMGAASMAARVTALAYPSPSQLGLYAVAPGGQAQVWCVLGQRQLRRLEAHWLSVPLLNGYGVPEPKPWPENWPPVEAVAQALAECRGKGVPEVDLLGLSHRLTRQAQGMRWVSTNLLQMRNWLPRWRFFLSSFIGLPLLLLVVAMLALPRAIEAAAVAAILGFAGGAVAALAVPWVVARQRDVN</sequence>
<evidence type="ECO:0000313" key="4">
    <source>
        <dbReference type="Proteomes" id="UP000550609"/>
    </source>
</evidence>
<name>A0A7W3YUJ1_9GAMM</name>
<feature type="compositionally biased region" description="Acidic residues" evidence="1">
    <location>
        <begin position="53"/>
        <end position="63"/>
    </location>
</feature>
<feature type="compositionally biased region" description="Polar residues" evidence="1">
    <location>
        <begin position="1"/>
        <end position="18"/>
    </location>
</feature>
<evidence type="ECO:0000313" key="3">
    <source>
        <dbReference type="EMBL" id="MBB1115834.1"/>
    </source>
</evidence>
<keyword evidence="2" id="KW-1133">Transmembrane helix</keyword>
<dbReference type="Proteomes" id="UP000550609">
    <property type="component" value="Unassembled WGS sequence"/>
</dbReference>
<evidence type="ECO:0000256" key="2">
    <source>
        <dbReference type="SAM" id="Phobius"/>
    </source>
</evidence>
<keyword evidence="2" id="KW-0812">Transmembrane</keyword>
<protein>
    <recommendedName>
        <fullName evidence="5">Transmembrane protein</fullName>
    </recommendedName>
</protein>
<organism evidence="3 4">
    <name type="scientific">Stenotrophomonas koreensis</name>
    <dbReference type="NCBI Taxonomy" id="266128"/>
    <lineage>
        <taxon>Bacteria</taxon>
        <taxon>Pseudomonadati</taxon>
        <taxon>Pseudomonadota</taxon>
        <taxon>Gammaproteobacteria</taxon>
        <taxon>Lysobacterales</taxon>
        <taxon>Lysobacteraceae</taxon>
        <taxon>Stenotrophomonas</taxon>
    </lineage>
</organism>
<gene>
    <name evidence="3" type="ORF">H4O09_01980</name>
</gene>
<keyword evidence="2" id="KW-0472">Membrane</keyword>
<feature type="transmembrane region" description="Helical" evidence="2">
    <location>
        <begin position="344"/>
        <end position="364"/>
    </location>
</feature>
<comment type="caution">
    <text evidence="3">The sequence shown here is derived from an EMBL/GenBank/DDBJ whole genome shotgun (WGS) entry which is preliminary data.</text>
</comment>